<dbReference type="STRING" id="1314782.A0A165RZB1"/>
<evidence type="ECO:0000313" key="4">
    <source>
        <dbReference type="Proteomes" id="UP000076761"/>
    </source>
</evidence>
<dbReference type="PANTHER" id="PTHR37846:SF1">
    <property type="entry name" value="DEACETYLASE-LIKE PROTEIN"/>
    <property type="match status" value="1"/>
</dbReference>
<feature type="domain" description="DUF7719" evidence="2">
    <location>
        <begin position="121"/>
        <end position="188"/>
    </location>
</feature>
<protein>
    <recommendedName>
        <fullName evidence="2">DUF7719 domain-containing protein</fullName>
    </recommendedName>
</protein>
<keyword evidence="1" id="KW-0472">Membrane</keyword>
<sequence>MAQKRKTNLTTKLPDKKLDISEEEKWRMINQSEILRKIDAKTDSASAEDEGEGVSLAEEIFNSIVYITPCSFLLLMMEILIHYQYGKHPTFDQLVNRMMSGVPILSIFVFYSMRYKHDRRMQFALFLMSLAAGMRLIWLVNRGSWIVNMRQCPPLATAWIYTIVQLELGPAALSLAIVFSWVWWAGMKLNY</sequence>
<dbReference type="OrthoDB" id="5597489at2759"/>
<name>A0A165RZB1_9AGAM</name>
<proteinExistence type="predicted"/>
<dbReference type="InterPro" id="IPR056136">
    <property type="entry name" value="DUF7719"/>
</dbReference>
<evidence type="ECO:0000313" key="3">
    <source>
        <dbReference type="EMBL" id="KZT24460.1"/>
    </source>
</evidence>
<evidence type="ECO:0000259" key="2">
    <source>
        <dbReference type="Pfam" id="PF24841"/>
    </source>
</evidence>
<gene>
    <name evidence="3" type="ORF">NEOLEDRAFT_1116030</name>
</gene>
<dbReference type="AlphaFoldDB" id="A0A165RZB1"/>
<dbReference type="PANTHER" id="PTHR37846">
    <property type="entry name" value="YALI0B21296P"/>
    <property type="match status" value="1"/>
</dbReference>
<dbReference type="Proteomes" id="UP000076761">
    <property type="component" value="Unassembled WGS sequence"/>
</dbReference>
<reference evidence="3 4" key="1">
    <citation type="journal article" date="2016" name="Mol. Biol. Evol.">
        <title>Comparative Genomics of Early-Diverging Mushroom-Forming Fungi Provides Insights into the Origins of Lignocellulose Decay Capabilities.</title>
        <authorList>
            <person name="Nagy L.G."/>
            <person name="Riley R."/>
            <person name="Tritt A."/>
            <person name="Adam C."/>
            <person name="Daum C."/>
            <person name="Floudas D."/>
            <person name="Sun H."/>
            <person name="Yadav J.S."/>
            <person name="Pangilinan J."/>
            <person name="Larsson K.H."/>
            <person name="Matsuura K."/>
            <person name="Barry K."/>
            <person name="Labutti K."/>
            <person name="Kuo R."/>
            <person name="Ohm R.A."/>
            <person name="Bhattacharya S.S."/>
            <person name="Shirouzu T."/>
            <person name="Yoshinaga Y."/>
            <person name="Martin F.M."/>
            <person name="Grigoriev I.V."/>
            <person name="Hibbett D.S."/>
        </authorList>
    </citation>
    <scope>NUCLEOTIDE SEQUENCE [LARGE SCALE GENOMIC DNA]</scope>
    <source>
        <strain evidence="3 4">HHB14362 ss-1</strain>
    </source>
</reference>
<evidence type="ECO:0000256" key="1">
    <source>
        <dbReference type="SAM" id="Phobius"/>
    </source>
</evidence>
<feature type="transmembrane region" description="Helical" evidence="1">
    <location>
        <begin position="160"/>
        <end position="184"/>
    </location>
</feature>
<keyword evidence="1" id="KW-0812">Transmembrane</keyword>
<dbReference type="EMBL" id="KV425577">
    <property type="protein sequence ID" value="KZT24460.1"/>
    <property type="molecule type" value="Genomic_DNA"/>
</dbReference>
<accession>A0A165RZB1</accession>
<dbReference type="Pfam" id="PF24841">
    <property type="entry name" value="DUF7719"/>
    <property type="match status" value="1"/>
</dbReference>
<keyword evidence="1" id="KW-1133">Transmembrane helix</keyword>
<organism evidence="3 4">
    <name type="scientific">Neolentinus lepideus HHB14362 ss-1</name>
    <dbReference type="NCBI Taxonomy" id="1314782"/>
    <lineage>
        <taxon>Eukaryota</taxon>
        <taxon>Fungi</taxon>
        <taxon>Dikarya</taxon>
        <taxon>Basidiomycota</taxon>
        <taxon>Agaricomycotina</taxon>
        <taxon>Agaricomycetes</taxon>
        <taxon>Gloeophyllales</taxon>
        <taxon>Gloeophyllaceae</taxon>
        <taxon>Neolentinus</taxon>
    </lineage>
</organism>
<keyword evidence="4" id="KW-1185">Reference proteome</keyword>
<dbReference type="InParanoid" id="A0A165RZB1"/>
<feature type="transmembrane region" description="Helical" evidence="1">
    <location>
        <begin position="94"/>
        <end position="111"/>
    </location>
</feature>
<feature type="transmembrane region" description="Helical" evidence="1">
    <location>
        <begin position="64"/>
        <end position="82"/>
    </location>
</feature>
<feature type="transmembrane region" description="Helical" evidence="1">
    <location>
        <begin position="123"/>
        <end position="140"/>
    </location>
</feature>